<keyword evidence="2" id="KW-1185">Reference proteome</keyword>
<gene>
    <name evidence="1" type="ORF">V1517DRAFT_265778</name>
</gene>
<evidence type="ECO:0000313" key="1">
    <source>
        <dbReference type="EMBL" id="KAK9319694.1"/>
    </source>
</evidence>
<organism evidence="1 2">
    <name type="scientific">Lipomyces orientalis</name>
    <dbReference type="NCBI Taxonomy" id="1233043"/>
    <lineage>
        <taxon>Eukaryota</taxon>
        <taxon>Fungi</taxon>
        <taxon>Dikarya</taxon>
        <taxon>Ascomycota</taxon>
        <taxon>Saccharomycotina</taxon>
        <taxon>Lipomycetes</taxon>
        <taxon>Lipomycetales</taxon>
        <taxon>Lipomycetaceae</taxon>
        <taxon>Lipomyces</taxon>
    </lineage>
</organism>
<protein>
    <submittedName>
        <fullName evidence="1">Uncharacterized protein</fullName>
    </submittedName>
</protein>
<accession>A0ACC3TEU9</accession>
<feature type="non-terminal residue" evidence="1">
    <location>
        <position position="1"/>
    </location>
</feature>
<reference evidence="2" key="1">
    <citation type="journal article" date="2024" name="Front. Bioeng. Biotechnol.">
        <title>Genome-scale model development and genomic sequencing of the oleaginous clade Lipomyces.</title>
        <authorList>
            <person name="Czajka J.J."/>
            <person name="Han Y."/>
            <person name="Kim J."/>
            <person name="Mondo S.J."/>
            <person name="Hofstad B.A."/>
            <person name="Robles A."/>
            <person name="Haridas S."/>
            <person name="Riley R."/>
            <person name="LaButti K."/>
            <person name="Pangilinan J."/>
            <person name="Andreopoulos W."/>
            <person name="Lipzen A."/>
            <person name="Yan J."/>
            <person name="Wang M."/>
            <person name="Ng V."/>
            <person name="Grigoriev I.V."/>
            <person name="Spatafora J.W."/>
            <person name="Magnuson J.K."/>
            <person name="Baker S.E."/>
            <person name="Pomraning K.R."/>
        </authorList>
    </citation>
    <scope>NUCLEOTIDE SEQUENCE [LARGE SCALE GENOMIC DNA]</scope>
    <source>
        <strain evidence="2">CBS 10300</strain>
    </source>
</reference>
<sequence>SIRSFKRPQRARRLDYRLLNDGSDDEAVPEDRMVKRGRFPSPLDSSEPITPDDSASQLSQDVEHIQNYPQNEAGSLDEQSETSLDSMESSKPSAQRQNTLLWSYFNVSPIPGKLWYPKRGKTGPLLDNEIQCRLCSWKTTDSARASSTTNMRSHLNNDRLEHSNDNNGHEDQQHTMKQQSIATIFKKRSEENIAKTLEQNLVRSTVADHTAFMSIESQAFQQIFRDLPGVSLLITSRRTMARRIAFNTC</sequence>
<name>A0ACC3TEU9_9ASCO</name>
<proteinExistence type="predicted"/>
<comment type="caution">
    <text evidence="1">The sequence shown here is derived from an EMBL/GenBank/DDBJ whole genome shotgun (WGS) entry which is preliminary data.</text>
</comment>
<dbReference type="EMBL" id="MU970168">
    <property type="protein sequence ID" value="KAK9319694.1"/>
    <property type="molecule type" value="Genomic_DNA"/>
</dbReference>
<evidence type="ECO:0000313" key="2">
    <source>
        <dbReference type="Proteomes" id="UP001489719"/>
    </source>
</evidence>
<dbReference type="Proteomes" id="UP001489719">
    <property type="component" value="Unassembled WGS sequence"/>
</dbReference>